<organism evidence="6 7">
    <name type="scientific">Parasphingorhabdus halotolerans</name>
    <dbReference type="NCBI Taxonomy" id="2725558"/>
    <lineage>
        <taxon>Bacteria</taxon>
        <taxon>Pseudomonadati</taxon>
        <taxon>Pseudomonadota</taxon>
        <taxon>Alphaproteobacteria</taxon>
        <taxon>Sphingomonadales</taxon>
        <taxon>Sphingomonadaceae</taxon>
        <taxon>Parasphingorhabdus</taxon>
    </lineage>
</organism>
<evidence type="ECO:0000259" key="4">
    <source>
        <dbReference type="PROSITE" id="PS50404"/>
    </source>
</evidence>
<evidence type="ECO:0000256" key="1">
    <source>
        <dbReference type="ARBA" id="ARBA00012452"/>
    </source>
</evidence>
<keyword evidence="2 6" id="KW-0808">Transferase</keyword>
<dbReference type="Pfam" id="PF02798">
    <property type="entry name" value="GST_N"/>
    <property type="match status" value="1"/>
</dbReference>
<feature type="domain" description="GST N-terminal" evidence="4">
    <location>
        <begin position="1"/>
        <end position="81"/>
    </location>
</feature>
<dbReference type="InterPro" id="IPR004045">
    <property type="entry name" value="Glutathione_S-Trfase_N"/>
</dbReference>
<dbReference type="InterPro" id="IPR004046">
    <property type="entry name" value="GST_C"/>
</dbReference>
<dbReference type="GO" id="GO:0005737">
    <property type="term" value="C:cytoplasm"/>
    <property type="evidence" value="ECO:0007669"/>
    <property type="project" value="UniProtKB-ARBA"/>
</dbReference>
<dbReference type="GO" id="GO:0004364">
    <property type="term" value="F:glutathione transferase activity"/>
    <property type="evidence" value="ECO:0007669"/>
    <property type="project" value="UniProtKB-EC"/>
</dbReference>
<dbReference type="InterPro" id="IPR010987">
    <property type="entry name" value="Glutathione-S-Trfase_C-like"/>
</dbReference>
<dbReference type="GO" id="GO:0004601">
    <property type="term" value="F:peroxidase activity"/>
    <property type="evidence" value="ECO:0007669"/>
    <property type="project" value="UniProtKB-ARBA"/>
</dbReference>
<dbReference type="SFLD" id="SFLDG00358">
    <property type="entry name" value="Main_(cytGST)"/>
    <property type="match status" value="1"/>
</dbReference>
<dbReference type="InterPro" id="IPR036249">
    <property type="entry name" value="Thioredoxin-like_sf"/>
</dbReference>
<evidence type="ECO:0000313" key="7">
    <source>
        <dbReference type="Proteomes" id="UP000501600"/>
    </source>
</evidence>
<dbReference type="SUPFAM" id="SSF47616">
    <property type="entry name" value="GST C-terminal domain-like"/>
    <property type="match status" value="1"/>
</dbReference>
<gene>
    <name evidence="6" type="ORF">HF685_06020</name>
</gene>
<dbReference type="Gene3D" id="1.20.1050.10">
    <property type="match status" value="1"/>
</dbReference>
<dbReference type="EMBL" id="CP051217">
    <property type="protein sequence ID" value="QJB68886.1"/>
    <property type="molecule type" value="Genomic_DNA"/>
</dbReference>
<reference evidence="6 7" key="1">
    <citation type="submission" date="2020-04" db="EMBL/GenBank/DDBJ databases">
        <title>Genome sequence for Sphingorhabdus sp. strain M1.</title>
        <authorList>
            <person name="Park S.-J."/>
        </authorList>
    </citation>
    <scope>NUCLEOTIDE SEQUENCE [LARGE SCALE GENOMIC DNA]</scope>
    <source>
        <strain evidence="6 7">JK6</strain>
    </source>
</reference>
<dbReference type="PROSITE" id="PS50404">
    <property type="entry name" value="GST_NTER"/>
    <property type="match status" value="1"/>
</dbReference>
<evidence type="ECO:0000259" key="5">
    <source>
        <dbReference type="PROSITE" id="PS50405"/>
    </source>
</evidence>
<dbReference type="FunFam" id="3.40.30.10:FF:000156">
    <property type="entry name" value="Glutathione S-transferase 1"/>
    <property type="match status" value="1"/>
</dbReference>
<evidence type="ECO:0000256" key="3">
    <source>
        <dbReference type="ARBA" id="ARBA00047960"/>
    </source>
</evidence>
<dbReference type="PROSITE" id="PS50405">
    <property type="entry name" value="GST_CTER"/>
    <property type="match status" value="1"/>
</dbReference>
<dbReference type="Pfam" id="PF14497">
    <property type="entry name" value="GST_C_3"/>
    <property type="match status" value="1"/>
</dbReference>
<dbReference type="Gene3D" id="3.40.30.10">
    <property type="entry name" value="Glutaredoxin"/>
    <property type="match status" value="1"/>
</dbReference>
<dbReference type="PANTHER" id="PTHR44051">
    <property type="entry name" value="GLUTATHIONE S-TRANSFERASE-RELATED"/>
    <property type="match status" value="1"/>
</dbReference>
<dbReference type="RefSeq" id="WP_168818728.1">
    <property type="nucleotide sequence ID" value="NZ_CP051217.1"/>
</dbReference>
<sequence>MIKLHHLEYSRSTRIIWLLEELGVEYEMVRHQRHPETMRAQADLAAVHPLAKAPTVIIDDNLMMESGAIIEYILEQYGDGKLAPAVGSKDRAEYLEWLHFAEGTIANPVIVSMLAPRFGGLGEGYAPFVEGEVVKLLDYTEKHLDNREFIAGDSFTGADINMMYVLELAKAAGMLANRPASDDYAKRMMARPAYKKAIALGGPIVPGLAA</sequence>
<evidence type="ECO:0000256" key="2">
    <source>
        <dbReference type="ARBA" id="ARBA00022679"/>
    </source>
</evidence>
<dbReference type="InterPro" id="IPR036282">
    <property type="entry name" value="Glutathione-S-Trfase_C_sf"/>
</dbReference>
<dbReference type="SFLD" id="SFLDG01150">
    <property type="entry name" value="Main.1:_Beta-like"/>
    <property type="match status" value="1"/>
</dbReference>
<dbReference type="SUPFAM" id="SSF52833">
    <property type="entry name" value="Thioredoxin-like"/>
    <property type="match status" value="1"/>
</dbReference>
<name>A0A6H2DMJ7_9SPHN</name>
<dbReference type="Proteomes" id="UP000501600">
    <property type="component" value="Chromosome"/>
</dbReference>
<comment type="catalytic activity">
    <reaction evidence="3">
        <text>RX + glutathione = an S-substituted glutathione + a halide anion + H(+)</text>
        <dbReference type="Rhea" id="RHEA:16437"/>
        <dbReference type="ChEBI" id="CHEBI:15378"/>
        <dbReference type="ChEBI" id="CHEBI:16042"/>
        <dbReference type="ChEBI" id="CHEBI:17792"/>
        <dbReference type="ChEBI" id="CHEBI:57925"/>
        <dbReference type="ChEBI" id="CHEBI:90779"/>
        <dbReference type="EC" id="2.5.1.18"/>
    </reaction>
</comment>
<proteinExistence type="predicted"/>
<dbReference type="AlphaFoldDB" id="A0A6H2DMJ7"/>
<dbReference type="KEGG" id="phao:HF685_06020"/>
<dbReference type="PANTHER" id="PTHR44051:SF9">
    <property type="entry name" value="GLUTATHIONE S-TRANSFERASE 1"/>
    <property type="match status" value="1"/>
</dbReference>
<feature type="domain" description="GST C-terminal" evidence="5">
    <location>
        <begin position="87"/>
        <end position="207"/>
    </location>
</feature>
<dbReference type="PROSITE" id="PS51354">
    <property type="entry name" value="GLUTAREDOXIN_2"/>
    <property type="match status" value="1"/>
</dbReference>
<dbReference type="InterPro" id="IPR040079">
    <property type="entry name" value="Glutathione_S-Trfase"/>
</dbReference>
<accession>A0A6H2DMJ7</accession>
<evidence type="ECO:0000313" key="6">
    <source>
        <dbReference type="EMBL" id="QJB68886.1"/>
    </source>
</evidence>
<keyword evidence="7" id="KW-1185">Reference proteome</keyword>
<protein>
    <recommendedName>
        <fullName evidence="1">glutathione transferase</fullName>
        <ecNumber evidence="1">2.5.1.18</ecNumber>
    </recommendedName>
</protein>
<dbReference type="EC" id="2.5.1.18" evidence="1"/>
<dbReference type="CDD" id="cd03046">
    <property type="entry name" value="GST_N_GTT1_like"/>
    <property type="match status" value="1"/>
</dbReference>
<dbReference type="SFLD" id="SFLDS00019">
    <property type="entry name" value="Glutathione_Transferase_(cytos"/>
    <property type="match status" value="1"/>
</dbReference>